<proteinExistence type="predicted"/>
<feature type="compositionally biased region" description="Basic and acidic residues" evidence="1">
    <location>
        <begin position="95"/>
        <end position="107"/>
    </location>
</feature>
<protein>
    <submittedName>
        <fullName evidence="2">Uncharacterized protein</fullName>
    </submittedName>
</protein>
<feature type="region of interest" description="Disordered" evidence="1">
    <location>
        <begin position="85"/>
        <end position="113"/>
    </location>
</feature>
<accession>A0ABP9SKJ3</accession>
<comment type="caution">
    <text evidence="2">The sequence shown here is derived from an EMBL/GenBank/DDBJ whole genome shotgun (WGS) entry which is preliminary data.</text>
</comment>
<dbReference type="EMBL" id="BAABKK010000024">
    <property type="protein sequence ID" value="GAA5198138.1"/>
    <property type="molecule type" value="Genomic_DNA"/>
</dbReference>
<dbReference type="Proteomes" id="UP001500200">
    <property type="component" value="Unassembled WGS sequence"/>
</dbReference>
<feature type="region of interest" description="Disordered" evidence="1">
    <location>
        <begin position="30"/>
        <end position="52"/>
    </location>
</feature>
<organism evidence="2 3">
    <name type="scientific">Arthrobacter gyeryongensis</name>
    <dbReference type="NCBI Taxonomy" id="1650592"/>
    <lineage>
        <taxon>Bacteria</taxon>
        <taxon>Bacillati</taxon>
        <taxon>Actinomycetota</taxon>
        <taxon>Actinomycetes</taxon>
        <taxon>Micrococcales</taxon>
        <taxon>Micrococcaceae</taxon>
        <taxon>Arthrobacter</taxon>
    </lineage>
</organism>
<evidence type="ECO:0000313" key="2">
    <source>
        <dbReference type="EMBL" id="GAA5198138.1"/>
    </source>
</evidence>
<gene>
    <name evidence="2" type="ORF">GCM10023346_34610</name>
</gene>
<reference evidence="3" key="1">
    <citation type="journal article" date="2019" name="Int. J. Syst. Evol. Microbiol.">
        <title>The Global Catalogue of Microorganisms (GCM) 10K type strain sequencing project: providing services to taxonomists for standard genome sequencing and annotation.</title>
        <authorList>
            <consortium name="The Broad Institute Genomics Platform"/>
            <consortium name="The Broad Institute Genome Sequencing Center for Infectious Disease"/>
            <person name="Wu L."/>
            <person name="Ma J."/>
        </authorList>
    </citation>
    <scope>NUCLEOTIDE SEQUENCE [LARGE SCALE GENOMIC DNA]</scope>
    <source>
        <strain evidence="3">JCM 18514</strain>
    </source>
</reference>
<name>A0ABP9SKJ3_9MICC</name>
<sequence>MNTRIGLGPTGITGEHHLEGLQTTWAAREGNSRHAAMGDGPQVNPRIPGGRGADQIIKRNAVQPCQGQQDFQVWPALAGFQPGQGAHRYSGRRGHLSEGEIPFRTECPKPGPDGPENIIKLICHTHSLP</sequence>
<keyword evidence="3" id="KW-1185">Reference proteome</keyword>
<evidence type="ECO:0000256" key="1">
    <source>
        <dbReference type="SAM" id="MobiDB-lite"/>
    </source>
</evidence>
<evidence type="ECO:0000313" key="3">
    <source>
        <dbReference type="Proteomes" id="UP001500200"/>
    </source>
</evidence>